<dbReference type="InterPro" id="IPR043502">
    <property type="entry name" value="DNA/RNA_pol_sf"/>
</dbReference>
<feature type="region of interest" description="Disordered" evidence="2">
    <location>
        <begin position="659"/>
        <end position="681"/>
    </location>
</feature>
<dbReference type="SUPFAM" id="SSF56672">
    <property type="entry name" value="DNA/RNA polymerases"/>
    <property type="match status" value="2"/>
</dbReference>
<dbReference type="GO" id="GO:0003824">
    <property type="term" value="F:catalytic activity"/>
    <property type="evidence" value="ECO:0007669"/>
    <property type="project" value="UniProtKB-KW"/>
</dbReference>
<protein>
    <recommendedName>
        <fullName evidence="3">Reverse transcriptase/retrotransposon-derived protein RNase H-like domain-containing protein</fullName>
    </recommendedName>
</protein>
<dbReference type="Gene3D" id="3.30.70.270">
    <property type="match status" value="2"/>
</dbReference>
<comment type="caution">
    <text evidence="4">The sequence shown here is derived from an EMBL/GenBank/DDBJ whole genome shotgun (WGS) entry which is preliminary data.</text>
</comment>
<dbReference type="AlphaFoldDB" id="A0A699GSC4"/>
<dbReference type="PANTHER" id="PTHR37984">
    <property type="entry name" value="PROTEIN CBG26694"/>
    <property type="match status" value="1"/>
</dbReference>
<dbReference type="InterPro" id="IPR043128">
    <property type="entry name" value="Rev_trsase/Diguanyl_cyclase"/>
</dbReference>
<dbReference type="InterPro" id="IPR050951">
    <property type="entry name" value="Retrovirus_Pol_polyprotein"/>
</dbReference>
<gene>
    <name evidence="4" type="ORF">Tci_173396</name>
</gene>
<dbReference type="Gene3D" id="3.30.420.10">
    <property type="entry name" value="Ribonuclease H-like superfamily/Ribonuclease H"/>
    <property type="match status" value="1"/>
</dbReference>
<keyword evidence="1" id="KW-0511">Multifunctional enzyme</keyword>
<organism evidence="4">
    <name type="scientific">Tanacetum cinerariifolium</name>
    <name type="common">Dalmatian daisy</name>
    <name type="synonym">Chrysanthemum cinerariifolium</name>
    <dbReference type="NCBI Taxonomy" id="118510"/>
    <lineage>
        <taxon>Eukaryota</taxon>
        <taxon>Viridiplantae</taxon>
        <taxon>Streptophyta</taxon>
        <taxon>Embryophyta</taxon>
        <taxon>Tracheophyta</taxon>
        <taxon>Spermatophyta</taxon>
        <taxon>Magnoliopsida</taxon>
        <taxon>eudicotyledons</taxon>
        <taxon>Gunneridae</taxon>
        <taxon>Pentapetalae</taxon>
        <taxon>asterids</taxon>
        <taxon>campanulids</taxon>
        <taxon>Asterales</taxon>
        <taxon>Asteraceae</taxon>
        <taxon>Asteroideae</taxon>
        <taxon>Anthemideae</taxon>
        <taxon>Anthemidinae</taxon>
        <taxon>Tanacetum</taxon>
    </lineage>
</organism>
<dbReference type="PANTHER" id="PTHR37984:SF5">
    <property type="entry name" value="PROTEIN NYNRIN-LIKE"/>
    <property type="match status" value="1"/>
</dbReference>
<name>A0A699GSC4_TANCI</name>
<reference evidence="4" key="1">
    <citation type="journal article" date="2019" name="Sci. Rep.">
        <title>Draft genome of Tanacetum cinerariifolium, the natural source of mosquito coil.</title>
        <authorList>
            <person name="Yamashiro T."/>
            <person name="Shiraishi A."/>
            <person name="Satake H."/>
            <person name="Nakayama K."/>
        </authorList>
    </citation>
    <scope>NUCLEOTIDE SEQUENCE</scope>
</reference>
<dbReference type="Pfam" id="PF17919">
    <property type="entry name" value="RT_RNaseH_2"/>
    <property type="match status" value="1"/>
</dbReference>
<dbReference type="SUPFAM" id="SSF53098">
    <property type="entry name" value="Ribonuclease H-like"/>
    <property type="match status" value="1"/>
</dbReference>
<dbReference type="EMBL" id="BKCJ010042043">
    <property type="protein sequence ID" value="GEW01420.1"/>
    <property type="molecule type" value="Genomic_DNA"/>
</dbReference>
<evidence type="ECO:0000256" key="1">
    <source>
        <dbReference type="ARBA" id="ARBA00023268"/>
    </source>
</evidence>
<feature type="compositionally biased region" description="Polar residues" evidence="2">
    <location>
        <begin position="669"/>
        <end position="681"/>
    </location>
</feature>
<feature type="domain" description="Reverse transcriptase/retrotransposon-derived protein RNase H-like" evidence="3">
    <location>
        <begin position="469"/>
        <end position="507"/>
    </location>
</feature>
<dbReference type="InterPro" id="IPR036397">
    <property type="entry name" value="RNaseH_sf"/>
</dbReference>
<dbReference type="FunFam" id="3.30.70.270:FF:000020">
    <property type="entry name" value="Transposon Tf2-6 polyprotein-like Protein"/>
    <property type="match status" value="1"/>
</dbReference>
<dbReference type="InterPro" id="IPR012337">
    <property type="entry name" value="RNaseH-like_sf"/>
</dbReference>
<dbReference type="InterPro" id="IPR041577">
    <property type="entry name" value="RT_RNaseH_2"/>
</dbReference>
<dbReference type="Gene3D" id="3.10.10.10">
    <property type="entry name" value="HIV Type 1 Reverse Transcriptase, subunit A, domain 1"/>
    <property type="match status" value="1"/>
</dbReference>
<dbReference type="GO" id="GO:0003676">
    <property type="term" value="F:nucleic acid binding"/>
    <property type="evidence" value="ECO:0007669"/>
    <property type="project" value="InterPro"/>
</dbReference>
<evidence type="ECO:0000313" key="4">
    <source>
        <dbReference type="EMBL" id="GEW01420.1"/>
    </source>
</evidence>
<sequence>MRSFLFLSVAANIVGGRVNFFVAFVGSQTQFGLKVLVSGKRRIINQRAYNEEPAWNNSNDTAKSGEERKSAGALNDTFKQVLYGGFLCSGVTDFLPRNSNCNSRMVGIRNTTIEPVRDANVQSWANNQMNSNMARLREELPATIWNVVSVALSGVSIETRRRNSEGTSRGFFEIDHVSDPHKMYLITVKTKIFVLYCDQKYTPGYLCRGQVFNLEIVVDVFDTCYEEVHLQLVKKKLTRKSPGKLLSIHHNTHIFLDIDKAKKLGCQLCSTCPLQVDIVGGAKLTSTSIPIPIANVLSGFEDVFVVPIALPPMRDFDHEIVLKNNTEPTFSRPYRHPPTQKDAIEGMVKDLMESGDIRPNQSPFSSPVSHVNHLELVLQLLRAHTLFAKQSKYVFGAKRVKYLGHVITGAGVATDESKIMAMKQWPVPSNLKQLRGFLGFTGYYMRFIKGYASYSQPLTNLMKKNAFVWSEDAQSAFLNLKEAMVSALVLKLPNFDEPFVVETDASGEETEVVNRCLECYLKCMTREKPKEWVKWLPLVDYWYNTNFHTSIKTTPFEAVFGQPPSSPILYCPGQSKVDTVDRSLAAREAIIQMLQFHLERAQSRMKDVTDLHRTDRSFEVGPWVWLKLQPHRLVTGAIWMQLLAANVSLFITPAQPSESFQGTKHFHPKSSNTSEMATFSS</sequence>
<accession>A0A699GSC4</accession>
<evidence type="ECO:0000256" key="2">
    <source>
        <dbReference type="SAM" id="MobiDB-lite"/>
    </source>
</evidence>
<proteinExistence type="predicted"/>
<evidence type="ECO:0000259" key="3">
    <source>
        <dbReference type="Pfam" id="PF17919"/>
    </source>
</evidence>